<gene>
    <name evidence="2" type="ORF">Csa_7G133420</name>
</gene>
<reference evidence="2 3" key="1">
    <citation type="journal article" date="2009" name="Nat. Genet.">
        <title>The genome of the cucumber, Cucumis sativus L.</title>
        <authorList>
            <person name="Huang S."/>
            <person name="Li R."/>
            <person name="Zhang Z."/>
            <person name="Li L."/>
            <person name="Gu X."/>
            <person name="Fan W."/>
            <person name="Lucas W.J."/>
            <person name="Wang X."/>
            <person name="Xie B."/>
            <person name="Ni P."/>
            <person name="Ren Y."/>
            <person name="Zhu H."/>
            <person name="Li J."/>
            <person name="Lin K."/>
            <person name="Jin W."/>
            <person name="Fei Z."/>
            <person name="Li G."/>
            <person name="Staub J."/>
            <person name="Kilian A."/>
            <person name="van der Vossen E.A."/>
            <person name="Wu Y."/>
            <person name="Guo J."/>
            <person name="He J."/>
            <person name="Jia Z."/>
            <person name="Ren Y."/>
            <person name="Tian G."/>
            <person name="Lu Y."/>
            <person name="Ruan J."/>
            <person name="Qian W."/>
            <person name="Wang M."/>
            <person name="Huang Q."/>
            <person name="Li B."/>
            <person name="Xuan Z."/>
            <person name="Cao J."/>
            <person name="Asan"/>
            <person name="Wu Z."/>
            <person name="Zhang J."/>
            <person name="Cai Q."/>
            <person name="Bai Y."/>
            <person name="Zhao B."/>
            <person name="Han Y."/>
            <person name="Li Y."/>
            <person name="Li X."/>
            <person name="Wang S."/>
            <person name="Shi Q."/>
            <person name="Liu S."/>
            <person name="Cho W.K."/>
            <person name="Kim J.Y."/>
            <person name="Xu Y."/>
            <person name="Heller-Uszynska K."/>
            <person name="Miao H."/>
            <person name="Cheng Z."/>
            <person name="Zhang S."/>
            <person name="Wu J."/>
            <person name="Yang Y."/>
            <person name="Kang H."/>
            <person name="Li M."/>
            <person name="Liang H."/>
            <person name="Ren X."/>
            <person name="Shi Z."/>
            <person name="Wen M."/>
            <person name="Jian M."/>
            <person name="Yang H."/>
            <person name="Zhang G."/>
            <person name="Yang Z."/>
            <person name="Chen R."/>
            <person name="Liu S."/>
            <person name="Li J."/>
            <person name="Ma L."/>
            <person name="Liu H."/>
            <person name="Zhou Y."/>
            <person name="Zhao J."/>
            <person name="Fang X."/>
            <person name="Li G."/>
            <person name="Fang L."/>
            <person name="Li Y."/>
            <person name="Liu D."/>
            <person name="Zheng H."/>
            <person name="Zhang Y."/>
            <person name="Qin N."/>
            <person name="Li Z."/>
            <person name="Yang G."/>
            <person name="Yang S."/>
            <person name="Bolund L."/>
            <person name="Kristiansen K."/>
            <person name="Zheng H."/>
            <person name="Li S."/>
            <person name="Zhang X."/>
            <person name="Yang H."/>
            <person name="Wang J."/>
            <person name="Sun R."/>
            <person name="Zhang B."/>
            <person name="Jiang S."/>
            <person name="Wang J."/>
            <person name="Du Y."/>
            <person name="Li S."/>
        </authorList>
    </citation>
    <scope>NUCLEOTIDE SEQUENCE [LARGE SCALE GENOMIC DNA]</scope>
    <source>
        <strain evidence="3">cv. 9930</strain>
    </source>
</reference>
<evidence type="ECO:0000256" key="1">
    <source>
        <dbReference type="SAM" id="MobiDB-lite"/>
    </source>
</evidence>
<name>A0A0A0K325_CUCSA</name>
<reference evidence="2 3" key="2">
    <citation type="journal article" date="2009" name="PLoS ONE">
        <title>An integrated genetic and cytogenetic map of the cucumber genome.</title>
        <authorList>
            <person name="Ren Y."/>
            <person name="Zhang Z."/>
            <person name="Liu J."/>
            <person name="Staub J.E."/>
            <person name="Han Y."/>
            <person name="Cheng Z."/>
            <person name="Li X."/>
            <person name="Lu J."/>
            <person name="Miao H."/>
            <person name="Kang H."/>
            <person name="Xie B."/>
            <person name="Gu X."/>
            <person name="Wang X."/>
            <person name="Du Y."/>
            <person name="Jin W."/>
            <person name="Huang S."/>
        </authorList>
    </citation>
    <scope>NUCLEOTIDE SEQUENCE [LARGE SCALE GENOMIC DNA]</scope>
    <source>
        <strain evidence="3">cv. 9930</strain>
    </source>
</reference>
<proteinExistence type="predicted"/>
<keyword evidence="3" id="KW-1185">Reference proteome</keyword>
<dbReference type="EMBL" id="CM002928">
    <property type="protein sequence ID" value="KGN44045.1"/>
    <property type="molecule type" value="Genomic_DNA"/>
</dbReference>
<organism evidence="2 3">
    <name type="scientific">Cucumis sativus</name>
    <name type="common">Cucumber</name>
    <dbReference type="NCBI Taxonomy" id="3659"/>
    <lineage>
        <taxon>Eukaryota</taxon>
        <taxon>Viridiplantae</taxon>
        <taxon>Streptophyta</taxon>
        <taxon>Embryophyta</taxon>
        <taxon>Tracheophyta</taxon>
        <taxon>Spermatophyta</taxon>
        <taxon>Magnoliopsida</taxon>
        <taxon>eudicotyledons</taxon>
        <taxon>Gunneridae</taxon>
        <taxon>Pentapetalae</taxon>
        <taxon>rosids</taxon>
        <taxon>fabids</taxon>
        <taxon>Cucurbitales</taxon>
        <taxon>Cucurbitaceae</taxon>
        <taxon>Benincaseae</taxon>
        <taxon>Cucumis</taxon>
    </lineage>
</organism>
<evidence type="ECO:0000313" key="3">
    <source>
        <dbReference type="Proteomes" id="UP000029981"/>
    </source>
</evidence>
<accession>A0A0A0K325</accession>
<protein>
    <submittedName>
        <fullName evidence="2">Uncharacterized protein</fullName>
    </submittedName>
</protein>
<dbReference type="Proteomes" id="UP000029981">
    <property type="component" value="Chromosome 7"/>
</dbReference>
<reference evidence="2 3" key="3">
    <citation type="journal article" date="2010" name="BMC Genomics">
        <title>Transcriptome sequencing and comparative analysis of cucumber flowers with different sex types.</title>
        <authorList>
            <person name="Guo S."/>
            <person name="Zheng Y."/>
            <person name="Joung J.G."/>
            <person name="Liu S."/>
            <person name="Zhang Z."/>
            <person name="Crasta O.R."/>
            <person name="Sobral B.W."/>
            <person name="Xu Y."/>
            <person name="Huang S."/>
            <person name="Fei Z."/>
        </authorList>
    </citation>
    <scope>NUCLEOTIDE SEQUENCE [LARGE SCALE GENOMIC DNA]</scope>
    <source>
        <strain evidence="3">cv. 9930</strain>
    </source>
</reference>
<dbReference type="Gramene" id="KGN44045">
    <property type="protein sequence ID" value="KGN44045"/>
    <property type="gene ID" value="Csa_7G133420"/>
</dbReference>
<dbReference type="AlphaFoldDB" id="A0A0A0K325"/>
<feature type="region of interest" description="Disordered" evidence="1">
    <location>
        <begin position="19"/>
        <end position="44"/>
    </location>
</feature>
<reference evidence="2 3" key="4">
    <citation type="journal article" date="2011" name="BMC Genomics">
        <title>RNA-Seq improves annotation of protein-coding genes in the cucumber genome.</title>
        <authorList>
            <person name="Li Z."/>
            <person name="Zhang Z."/>
            <person name="Yan P."/>
            <person name="Huang S."/>
            <person name="Fei Z."/>
            <person name="Lin K."/>
        </authorList>
    </citation>
    <scope>NUCLEOTIDE SEQUENCE [LARGE SCALE GENOMIC DNA]</scope>
    <source>
        <strain evidence="3">cv. 9930</strain>
    </source>
</reference>
<evidence type="ECO:0000313" key="2">
    <source>
        <dbReference type="EMBL" id="KGN44045.1"/>
    </source>
</evidence>
<sequence>MFAVTVKKPERSYVFYTKTKKSKESNGKEEEEEESEKTTKPNPRKCCRRRARTFENGLLAMMRDGLVGGDEVCRSP</sequence>